<accession>A0ABS3TJ91</accession>
<protein>
    <submittedName>
        <fullName evidence="1">Uncharacterized protein</fullName>
    </submittedName>
</protein>
<comment type="caution">
    <text evidence="1">The sequence shown here is derived from an EMBL/GenBank/DDBJ whole genome shotgun (WGS) entry which is preliminary data.</text>
</comment>
<evidence type="ECO:0000313" key="2">
    <source>
        <dbReference type="Proteomes" id="UP000669060"/>
    </source>
</evidence>
<reference evidence="1 2" key="1">
    <citation type="submission" date="2020-12" db="EMBL/GenBank/DDBJ databases">
        <title>Pseudomonas schmalbachii sp. nov. isolated from millipede gut.</title>
        <authorList>
            <person name="Shelomi M."/>
        </authorList>
    </citation>
    <scope>NUCLEOTIDE SEQUENCE [LARGE SCALE GENOMIC DNA]</scope>
    <source>
        <strain evidence="1 2">Milli4</strain>
    </source>
</reference>
<dbReference type="Proteomes" id="UP000669060">
    <property type="component" value="Unassembled WGS sequence"/>
</dbReference>
<proteinExistence type="predicted"/>
<dbReference type="EMBL" id="JAELYA010000001">
    <property type="protein sequence ID" value="MBO3273716.1"/>
    <property type="molecule type" value="Genomic_DNA"/>
</dbReference>
<dbReference type="RefSeq" id="WP_208311547.1">
    <property type="nucleotide sequence ID" value="NZ_JAELYA010000001.1"/>
</dbReference>
<name>A0ABS3TJ91_9PSED</name>
<organism evidence="1 2">
    <name type="scientific">Pseudomonas schmalbachii</name>
    <dbReference type="NCBI Taxonomy" id="2816993"/>
    <lineage>
        <taxon>Bacteria</taxon>
        <taxon>Pseudomonadati</taxon>
        <taxon>Pseudomonadota</taxon>
        <taxon>Gammaproteobacteria</taxon>
        <taxon>Pseudomonadales</taxon>
        <taxon>Pseudomonadaceae</taxon>
        <taxon>Pseudomonas</taxon>
    </lineage>
</organism>
<gene>
    <name evidence="1" type="ORF">JFY56_00585</name>
</gene>
<keyword evidence="2" id="KW-1185">Reference proteome</keyword>
<sequence length="175" mass="19890">MQQHTSRYKPTIAAQFCTLANMITHGYELCPSCMFFFRDGYWWFDPIMNDRARYYDLCHELVHQLKPEAYAIISGSEPIDAVTEQGAAGKLIAAVSHANGATMTFVRSYTKSSKGVVQLTGKMQEFPAIFRSSPTSRMFSDPPPALVPDDRRESFFDAVRGERDRDLRRYTSLLA</sequence>
<evidence type="ECO:0000313" key="1">
    <source>
        <dbReference type="EMBL" id="MBO3273716.1"/>
    </source>
</evidence>